<comment type="caution">
    <text evidence="3">The sequence shown here is derived from an EMBL/GenBank/DDBJ whole genome shotgun (WGS) entry which is preliminary data.</text>
</comment>
<feature type="region of interest" description="Disordered" evidence="1">
    <location>
        <begin position="356"/>
        <end position="399"/>
    </location>
</feature>
<dbReference type="InterPro" id="IPR003323">
    <property type="entry name" value="OTU_dom"/>
</dbReference>
<feature type="compositionally biased region" description="Low complexity" evidence="1">
    <location>
        <begin position="386"/>
        <end position="395"/>
    </location>
</feature>
<accession>A0AAV2HZ49</accession>
<dbReference type="PROSITE" id="PS50802">
    <property type="entry name" value="OTU"/>
    <property type="match status" value="1"/>
</dbReference>
<evidence type="ECO:0000313" key="4">
    <source>
        <dbReference type="Proteomes" id="UP001497497"/>
    </source>
</evidence>
<dbReference type="Proteomes" id="UP001497497">
    <property type="component" value="Unassembled WGS sequence"/>
</dbReference>
<dbReference type="CDD" id="cd22744">
    <property type="entry name" value="OTU"/>
    <property type="match status" value="1"/>
</dbReference>
<protein>
    <recommendedName>
        <fullName evidence="2">OTU domain-containing protein</fullName>
    </recommendedName>
</protein>
<keyword evidence="4" id="KW-1185">Reference proteome</keyword>
<proteinExistence type="predicted"/>
<evidence type="ECO:0000256" key="1">
    <source>
        <dbReference type="SAM" id="MobiDB-lite"/>
    </source>
</evidence>
<name>A0AAV2HZ49_LYMST</name>
<dbReference type="AlphaFoldDB" id="A0AAV2HZ49"/>
<organism evidence="3 4">
    <name type="scientific">Lymnaea stagnalis</name>
    <name type="common">Great pond snail</name>
    <name type="synonym">Helix stagnalis</name>
    <dbReference type="NCBI Taxonomy" id="6523"/>
    <lineage>
        <taxon>Eukaryota</taxon>
        <taxon>Metazoa</taxon>
        <taxon>Spiralia</taxon>
        <taxon>Lophotrochozoa</taxon>
        <taxon>Mollusca</taxon>
        <taxon>Gastropoda</taxon>
        <taxon>Heterobranchia</taxon>
        <taxon>Euthyneura</taxon>
        <taxon>Panpulmonata</taxon>
        <taxon>Hygrophila</taxon>
        <taxon>Lymnaeoidea</taxon>
        <taxon>Lymnaeidae</taxon>
        <taxon>Lymnaea</taxon>
    </lineage>
</organism>
<sequence>MFTSDRNCPLRVIPTTEETQQVQGTETYVALYYQHEKEHYDALIPSSKEPKENRQEGTEILLFKRLEHLNLKLGASKPVKNVFYAASEWLIKCPVEAPDMLESVVTLYLKTHGLTENGNGEQSLADDSVKIKALADLLESTVVLVSNQKSRALSLVSPTEKAQQILYRRVVFCASFTHPGAVDYYPVEPSEDAHLGENIWRRGKHTPGLLETRLKRMGLEKWNHSGTDMFTAIADQAPKTTTDNLKQAVVQELTSDHERYQSKSFCDEEDWNKCKGLFLSDLTISDAFVDTVARVTATVLETNILIVLSSPSCPFYLVSPLTKPTNKLLYLGKMQHGQTGIYFPLSLISSGANKRHDKLRRSERSSHSSGSEDSVQQIFHKPVNGNSRKSSRSSNHTLDANRLRQKVCAHFEKHAITYQKKYGLSGKDWYKELETLSKPGCWDVSLADFVPEALATVIGRRVVILFEDQTMEQQEFNPDGPVTQDTPIYLVRQPDHFHAAVEAVADDAQNIDDQDMQSDRELRIMLAEKDLTLVPIQRDGNCMFEAVAVQL</sequence>
<reference evidence="3 4" key="1">
    <citation type="submission" date="2024-04" db="EMBL/GenBank/DDBJ databases">
        <authorList>
            <consortium name="Genoscope - CEA"/>
            <person name="William W."/>
        </authorList>
    </citation>
    <scope>NUCLEOTIDE SEQUENCE [LARGE SCALE GENOMIC DNA]</scope>
</reference>
<evidence type="ECO:0000313" key="3">
    <source>
        <dbReference type="EMBL" id="CAL1539583.1"/>
    </source>
</evidence>
<feature type="domain" description="OTU" evidence="2">
    <location>
        <begin position="531"/>
        <end position="551"/>
    </location>
</feature>
<gene>
    <name evidence="3" type="ORF">GSLYS_00013316001</name>
</gene>
<evidence type="ECO:0000259" key="2">
    <source>
        <dbReference type="PROSITE" id="PS50802"/>
    </source>
</evidence>
<dbReference type="EMBL" id="CAXITT010000344">
    <property type="protein sequence ID" value="CAL1539583.1"/>
    <property type="molecule type" value="Genomic_DNA"/>
</dbReference>